<name>A0ABR5AV91_BACBA</name>
<organism evidence="1 2">
    <name type="scientific">Bacillus badius</name>
    <dbReference type="NCBI Taxonomy" id="1455"/>
    <lineage>
        <taxon>Bacteria</taxon>
        <taxon>Bacillati</taxon>
        <taxon>Bacillota</taxon>
        <taxon>Bacilli</taxon>
        <taxon>Bacillales</taxon>
        <taxon>Bacillaceae</taxon>
        <taxon>Pseudobacillus</taxon>
    </lineage>
</organism>
<comment type="caution">
    <text evidence="1">The sequence shown here is derived from an EMBL/GenBank/DDBJ whole genome shotgun (WGS) entry which is preliminary data.</text>
</comment>
<evidence type="ECO:0000313" key="1">
    <source>
        <dbReference type="EMBL" id="KIL78679.1"/>
    </source>
</evidence>
<dbReference type="Proteomes" id="UP000031982">
    <property type="component" value="Unassembled WGS sequence"/>
</dbReference>
<accession>A0ABR5AV91</accession>
<evidence type="ECO:0000313" key="2">
    <source>
        <dbReference type="Proteomes" id="UP000031982"/>
    </source>
</evidence>
<proteinExistence type="predicted"/>
<sequence>MIRSLFFIYPKRLQKGIDRFFLERQESISAFLHMLERGTSNKEGNEIEHG</sequence>
<dbReference type="EMBL" id="JXLP01000009">
    <property type="protein sequence ID" value="KIL78679.1"/>
    <property type="molecule type" value="Genomic_DNA"/>
</dbReference>
<keyword evidence="2" id="KW-1185">Reference proteome</keyword>
<reference evidence="1 2" key="1">
    <citation type="submission" date="2015-01" db="EMBL/GenBank/DDBJ databases">
        <title>Genome Assembly of Bacillus badius MTCC 1458.</title>
        <authorList>
            <person name="Verma A."/>
            <person name="Khatri I."/>
            <person name="Mual P."/>
            <person name="Subramanian S."/>
            <person name="Krishnamurthi S."/>
        </authorList>
    </citation>
    <scope>NUCLEOTIDE SEQUENCE [LARGE SCALE GENOMIC DNA]</scope>
    <source>
        <strain evidence="1 2">MTCC 1458</strain>
    </source>
</reference>
<gene>
    <name evidence="1" type="ORF">SD77_4359</name>
</gene>
<protein>
    <submittedName>
        <fullName evidence="1">Uncharacterized protein</fullName>
    </submittedName>
</protein>